<proteinExistence type="inferred from homology"/>
<dbReference type="InterPro" id="IPR036388">
    <property type="entry name" value="WH-like_DNA-bd_sf"/>
</dbReference>
<sequence length="406" mass="44866">MTDRGFEDLWRSNAPQVLAALLRRYGAAQLDLCEDAVQEALLAAHQQWPTEGAPADAKGWLLTVARRRMIDRIRSEHQRREREHAYADAWRPLAEAEAAHADDSVEVLRLCCHPALTMPAQVALTLRAVAGLSTAQIARVHLLPEATIAQRISRAKARIRAVGAVFPEPSDPDDRLDPVLAVLYVMFTEGHTASEGADVNDVRLSDEAIRLARMLHRERPDDVEVAGLLALMLLTDARRTARTGARGELIPLDEQDRLRWDRDRIVEGTEILDAALAAGRHGPYAIQAAIAALHDDAPSTETTDWPQILALYRLLELETGNPVATINRAVAQAMVHGPESGLAAIDGIADLRVRGDRRRIASVRAHLLERAGRTAEAIEEYLDAARATLSIPERDYLRARAARLRR</sequence>
<dbReference type="Pfam" id="PF20239">
    <property type="entry name" value="DUF6596"/>
    <property type="match status" value="1"/>
</dbReference>
<protein>
    <submittedName>
        <fullName evidence="8">RNA polymerase sigma factor</fullName>
    </submittedName>
</protein>
<evidence type="ECO:0000256" key="4">
    <source>
        <dbReference type="ARBA" id="ARBA00023163"/>
    </source>
</evidence>
<dbReference type="Gene3D" id="1.10.1740.10">
    <property type="match status" value="1"/>
</dbReference>
<evidence type="ECO:0000313" key="9">
    <source>
        <dbReference type="Proteomes" id="UP000033740"/>
    </source>
</evidence>
<dbReference type="EMBL" id="JYIX01000037">
    <property type="protein sequence ID" value="KJL32288.1"/>
    <property type="molecule type" value="Genomic_DNA"/>
</dbReference>
<keyword evidence="2" id="KW-0805">Transcription regulation</keyword>
<dbReference type="GO" id="GO:0016987">
    <property type="term" value="F:sigma factor activity"/>
    <property type="evidence" value="ECO:0007669"/>
    <property type="project" value="UniProtKB-KW"/>
</dbReference>
<dbReference type="PANTHER" id="PTHR47756">
    <property type="entry name" value="BLL6612 PROTEIN-RELATED"/>
    <property type="match status" value="1"/>
</dbReference>
<feature type="domain" description="RNA polymerase sigma-70 region 2" evidence="5">
    <location>
        <begin position="9"/>
        <end position="76"/>
    </location>
</feature>
<dbReference type="PANTHER" id="PTHR47756:SF2">
    <property type="entry name" value="BLL6612 PROTEIN"/>
    <property type="match status" value="1"/>
</dbReference>
<dbReference type="Pfam" id="PF08281">
    <property type="entry name" value="Sigma70_r4_2"/>
    <property type="match status" value="1"/>
</dbReference>
<dbReference type="GO" id="GO:0003677">
    <property type="term" value="F:DNA binding"/>
    <property type="evidence" value="ECO:0007669"/>
    <property type="project" value="InterPro"/>
</dbReference>
<keyword evidence="4" id="KW-0804">Transcription</keyword>
<evidence type="ECO:0000259" key="6">
    <source>
        <dbReference type="Pfam" id="PF08281"/>
    </source>
</evidence>
<dbReference type="SUPFAM" id="SSF88659">
    <property type="entry name" value="Sigma3 and sigma4 domains of RNA polymerase sigma factors"/>
    <property type="match status" value="1"/>
</dbReference>
<accession>A0A0F0LGN0</accession>
<dbReference type="InterPro" id="IPR046531">
    <property type="entry name" value="DUF6596"/>
</dbReference>
<dbReference type="Proteomes" id="UP000033740">
    <property type="component" value="Unassembled WGS sequence"/>
</dbReference>
<evidence type="ECO:0000259" key="5">
    <source>
        <dbReference type="Pfam" id="PF04542"/>
    </source>
</evidence>
<evidence type="ECO:0000256" key="2">
    <source>
        <dbReference type="ARBA" id="ARBA00023015"/>
    </source>
</evidence>
<dbReference type="PATRIC" id="fig|582680.6.peg.2832"/>
<name>A0A0F0LGN0_9MICO</name>
<dbReference type="InterPro" id="IPR013249">
    <property type="entry name" value="RNA_pol_sigma70_r4_t2"/>
</dbReference>
<dbReference type="InterPro" id="IPR014284">
    <property type="entry name" value="RNA_pol_sigma-70_dom"/>
</dbReference>
<evidence type="ECO:0000259" key="7">
    <source>
        <dbReference type="Pfam" id="PF20239"/>
    </source>
</evidence>
<dbReference type="InterPro" id="IPR013325">
    <property type="entry name" value="RNA_pol_sigma_r2"/>
</dbReference>
<dbReference type="InterPro" id="IPR013324">
    <property type="entry name" value="RNA_pol_sigma_r3/r4-like"/>
</dbReference>
<dbReference type="Pfam" id="PF04542">
    <property type="entry name" value="Sigma70_r2"/>
    <property type="match status" value="1"/>
</dbReference>
<evidence type="ECO:0000313" key="8">
    <source>
        <dbReference type="EMBL" id="KJL32288.1"/>
    </source>
</evidence>
<keyword evidence="9" id="KW-1185">Reference proteome</keyword>
<organism evidence="8 9">
    <name type="scientific">Microbacterium azadirachtae</name>
    <dbReference type="NCBI Taxonomy" id="582680"/>
    <lineage>
        <taxon>Bacteria</taxon>
        <taxon>Bacillati</taxon>
        <taxon>Actinomycetota</taxon>
        <taxon>Actinomycetes</taxon>
        <taxon>Micrococcales</taxon>
        <taxon>Microbacteriaceae</taxon>
        <taxon>Microbacterium</taxon>
    </lineage>
</organism>
<comment type="caution">
    <text evidence="8">The sequence shown here is derived from an EMBL/GenBank/DDBJ whole genome shotgun (WGS) entry which is preliminary data.</text>
</comment>
<comment type="similarity">
    <text evidence="1">Belongs to the sigma-70 factor family. ECF subfamily.</text>
</comment>
<dbReference type="RefSeq" id="WP_045272801.1">
    <property type="nucleotide sequence ID" value="NZ_JYIX01000037.1"/>
</dbReference>
<dbReference type="GO" id="GO:0006352">
    <property type="term" value="P:DNA-templated transcription initiation"/>
    <property type="evidence" value="ECO:0007669"/>
    <property type="project" value="InterPro"/>
</dbReference>
<feature type="domain" description="RNA polymerase sigma factor 70 region 4 type 2" evidence="6">
    <location>
        <begin position="112"/>
        <end position="159"/>
    </location>
</feature>
<reference evidence="8 9" key="1">
    <citation type="submission" date="2015-02" db="EMBL/GenBank/DDBJ databases">
        <title>Draft genome sequences of ten Microbacterium spp. with emphasis on heavy metal contaminated environments.</title>
        <authorList>
            <person name="Corretto E."/>
        </authorList>
    </citation>
    <scope>NUCLEOTIDE SEQUENCE [LARGE SCALE GENOMIC DNA]</scope>
    <source>
        <strain evidence="8 9">ARN176</strain>
    </source>
</reference>
<dbReference type="SUPFAM" id="SSF88946">
    <property type="entry name" value="Sigma2 domain of RNA polymerase sigma factors"/>
    <property type="match status" value="1"/>
</dbReference>
<gene>
    <name evidence="8" type="ORF">RS86_02760</name>
</gene>
<keyword evidence="3" id="KW-0731">Sigma factor</keyword>
<dbReference type="STRING" id="582680.RS86_02760"/>
<feature type="domain" description="DUF6596" evidence="7">
    <location>
        <begin position="175"/>
        <end position="275"/>
    </location>
</feature>
<dbReference type="InterPro" id="IPR007627">
    <property type="entry name" value="RNA_pol_sigma70_r2"/>
</dbReference>
<evidence type="ECO:0000256" key="3">
    <source>
        <dbReference type="ARBA" id="ARBA00023082"/>
    </source>
</evidence>
<evidence type="ECO:0000256" key="1">
    <source>
        <dbReference type="ARBA" id="ARBA00010641"/>
    </source>
</evidence>
<dbReference type="Gene3D" id="1.10.10.10">
    <property type="entry name" value="Winged helix-like DNA-binding domain superfamily/Winged helix DNA-binding domain"/>
    <property type="match status" value="1"/>
</dbReference>
<dbReference type="AlphaFoldDB" id="A0A0F0LGN0"/>
<dbReference type="NCBIfam" id="TIGR02937">
    <property type="entry name" value="sigma70-ECF"/>
    <property type="match status" value="1"/>
</dbReference>